<dbReference type="AlphaFoldDB" id="A0A377X8X2"/>
<evidence type="ECO:0000256" key="1">
    <source>
        <dbReference type="SAM" id="MobiDB-lite"/>
    </source>
</evidence>
<dbReference type="GO" id="GO:0050570">
    <property type="term" value="F:4-hydroxythreonine-4-phosphate dehydrogenase activity"/>
    <property type="evidence" value="ECO:0007669"/>
    <property type="project" value="UniProtKB-EC"/>
</dbReference>
<dbReference type="Gene3D" id="3.40.718.10">
    <property type="entry name" value="Isopropylmalate Dehydrogenase"/>
    <property type="match status" value="1"/>
</dbReference>
<protein>
    <submittedName>
        <fullName evidence="2">4-hydroxythreonine-4-phosphate dehydrogenase</fullName>
        <ecNumber evidence="2">1.1.1.262</ecNumber>
    </submittedName>
</protein>
<keyword evidence="2" id="KW-0560">Oxidoreductase</keyword>
<sequence length="122" mass="13074">MSKMIAVTMGDPAGIGPEIIIKSLAEGALSGAPVVVVGCAQTLRRILALNITPRAELRIIDHPAEASFSPATINVIDEPLSDPQGCALAKSRPRQGISRFAASGGRPRWRWRARSRPSLPRR</sequence>
<dbReference type="EMBL" id="UGLH01000004">
    <property type="protein sequence ID" value="STT72848.1"/>
    <property type="molecule type" value="Genomic_DNA"/>
</dbReference>
<evidence type="ECO:0000313" key="3">
    <source>
        <dbReference type="Proteomes" id="UP000254340"/>
    </source>
</evidence>
<proteinExistence type="predicted"/>
<reference evidence="2 3" key="1">
    <citation type="submission" date="2018-06" db="EMBL/GenBank/DDBJ databases">
        <authorList>
            <consortium name="Pathogen Informatics"/>
            <person name="Doyle S."/>
        </authorList>
    </citation>
    <scope>NUCLEOTIDE SEQUENCE [LARGE SCALE GENOMIC DNA]</scope>
    <source>
        <strain evidence="2 3">NCTC5047</strain>
    </source>
</reference>
<accession>A0A377X8X2</accession>
<organism evidence="2 3">
    <name type="scientific">Klebsiella pneumoniae</name>
    <dbReference type="NCBI Taxonomy" id="573"/>
    <lineage>
        <taxon>Bacteria</taxon>
        <taxon>Pseudomonadati</taxon>
        <taxon>Pseudomonadota</taxon>
        <taxon>Gammaproteobacteria</taxon>
        <taxon>Enterobacterales</taxon>
        <taxon>Enterobacteriaceae</taxon>
        <taxon>Klebsiella/Raoultella group</taxon>
        <taxon>Klebsiella</taxon>
        <taxon>Klebsiella pneumoniae complex</taxon>
    </lineage>
</organism>
<name>A0A377X8X2_KLEPN</name>
<dbReference type="EC" id="1.1.1.262" evidence="2"/>
<gene>
    <name evidence="2" type="primary">pdxA_2</name>
    <name evidence="2" type="ORF">NCTC5047_00532</name>
</gene>
<feature type="compositionally biased region" description="Basic residues" evidence="1">
    <location>
        <begin position="107"/>
        <end position="122"/>
    </location>
</feature>
<evidence type="ECO:0000313" key="2">
    <source>
        <dbReference type="EMBL" id="STT72848.1"/>
    </source>
</evidence>
<feature type="region of interest" description="Disordered" evidence="1">
    <location>
        <begin position="97"/>
        <end position="122"/>
    </location>
</feature>
<dbReference type="Proteomes" id="UP000254340">
    <property type="component" value="Unassembled WGS sequence"/>
</dbReference>
<dbReference type="SUPFAM" id="SSF53659">
    <property type="entry name" value="Isocitrate/Isopropylmalate dehydrogenase-like"/>
    <property type="match status" value="1"/>
</dbReference>